<evidence type="ECO:0000256" key="4">
    <source>
        <dbReference type="ARBA" id="ARBA00023002"/>
    </source>
</evidence>
<dbReference type="InterPro" id="IPR051395">
    <property type="entry name" value="Cytochrome_c_Peroxidase/MauG"/>
</dbReference>
<dbReference type="Pfam" id="PF03150">
    <property type="entry name" value="CCP_MauG"/>
    <property type="match status" value="1"/>
</dbReference>
<name>A0ABM7ZFY2_9BACT</name>
<evidence type="ECO:0000313" key="10">
    <source>
        <dbReference type="Proteomes" id="UP001062263"/>
    </source>
</evidence>
<gene>
    <name evidence="9" type="ORF">Abiwalacus_12470</name>
</gene>
<dbReference type="SUPFAM" id="SSF46626">
    <property type="entry name" value="Cytochrome c"/>
    <property type="match status" value="2"/>
</dbReference>
<feature type="transmembrane region" description="Helical" evidence="7">
    <location>
        <begin position="7"/>
        <end position="29"/>
    </location>
</feature>
<dbReference type="Pfam" id="PF14376">
    <property type="entry name" value="Haem_bd"/>
    <property type="match status" value="1"/>
</dbReference>
<dbReference type="Gene3D" id="1.10.760.10">
    <property type="entry name" value="Cytochrome c-like domain"/>
    <property type="match status" value="2"/>
</dbReference>
<keyword evidence="4" id="KW-0560">Oxidoreductase</keyword>
<evidence type="ECO:0000256" key="6">
    <source>
        <dbReference type="PROSITE-ProRule" id="PRU00433"/>
    </source>
</evidence>
<dbReference type="PANTHER" id="PTHR30600">
    <property type="entry name" value="CYTOCHROME C PEROXIDASE-RELATED"/>
    <property type="match status" value="1"/>
</dbReference>
<evidence type="ECO:0000256" key="7">
    <source>
        <dbReference type="SAM" id="Phobius"/>
    </source>
</evidence>
<evidence type="ECO:0000259" key="8">
    <source>
        <dbReference type="PROSITE" id="PS51007"/>
    </source>
</evidence>
<keyword evidence="5 6" id="KW-0408">Iron</keyword>
<organism evidence="9 10">
    <name type="scientific">Akkermansia biwaensis</name>
    <dbReference type="NCBI Taxonomy" id="2946555"/>
    <lineage>
        <taxon>Bacteria</taxon>
        <taxon>Pseudomonadati</taxon>
        <taxon>Verrucomicrobiota</taxon>
        <taxon>Verrucomicrobiia</taxon>
        <taxon>Verrucomicrobiales</taxon>
        <taxon>Akkermansiaceae</taxon>
        <taxon>Akkermansia</taxon>
    </lineage>
</organism>
<dbReference type="Pfam" id="PF00034">
    <property type="entry name" value="Cytochrom_C"/>
    <property type="match status" value="1"/>
</dbReference>
<keyword evidence="7" id="KW-0812">Transmembrane</keyword>
<reference evidence="9" key="1">
    <citation type="submission" date="2022-06" db="EMBL/GenBank/DDBJ databases">
        <title>Akkermansia biwalacus sp. nov., an anaerobic mucin-degrading bacterium isolated from human intestine.</title>
        <authorList>
            <person name="Kobayashi Y."/>
            <person name="Inoue S."/>
            <person name="Kawahara T."/>
            <person name="Kohda N."/>
        </authorList>
    </citation>
    <scope>NUCLEOTIDE SEQUENCE</scope>
    <source>
        <strain evidence="9">WON2089</strain>
    </source>
</reference>
<evidence type="ECO:0000256" key="1">
    <source>
        <dbReference type="ARBA" id="ARBA00004196"/>
    </source>
</evidence>
<dbReference type="Proteomes" id="UP001062263">
    <property type="component" value="Chromosome"/>
</dbReference>
<dbReference type="PROSITE" id="PS51007">
    <property type="entry name" value="CYTC"/>
    <property type="match status" value="1"/>
</dbReference>
<dbReference type="RefSeq" id="WP_067570610.1">
    <property type="nucleotide sequence ID" value="NZ_AP025943.1"/>
</dbReference>
<keyword evidence="7" id="KW-1133">Transmembrane helix</keyword>
<comment type="subcellular location">
    <subcellularLocation>
        <location evidence="1">Cell envelope</location>
    </subcellularLocation>
</comment>
<evidence type="ECO:0000256" key="2">
    <source>
        <dbReference type="ARBA" id="ARBA00022617"/>
    </source>
</evidence>
<evidence type="ECO:0000256" key="3">
    <source>
        <dbReference type="ARBA" id="ARBA00022723"/>
    </source>
</evidence>
<dbReference type="InterPro" id="IPR025992">
    <property type="entry name" value="Haem-bd"/>
</dbReference>
<keyword evidence="2 6" id="KW-0349">Heme</keyword>
<keyword evidence="10" id="KW-1185">Reference proteome</keyword>
<keyword evidence="7" id="KW-0472">Membrane</keyword>
<dbReference type="EMBL" id="AP025943">
    <property type="protein sequence ID" value="BDL43673.1"/>
    <property type="molecule type" value="Genomic_DNA"/>
</dbReference>
<protein>
    <submittedName>
        <fullName evidence="9">Cytochrome b6</fullName>
    </submittedName>
</protein>
<dbReference type="InterPro" id="IPR009056">
    <property type="entry name" value="Cyt_c-like_dom"/>
</dbReference>
<sequence length="459" mass="50402">MSKTRSFLQAGAILGGTVIVTAAVAPLFLPNQNTKDLTSAEAAEITAHTMDTKCADCHRPGTEVPGLVNTLSGGLLARHMRDGQRSYNMEEPLSAVTLSKLEHVLQTGSMPPTSYTMVHWGSTLTPLEKAAMQKWIRDERLKIFGDMVGEEYAISPIAPIPDKLPADPAKVELGYKLFHDVRLSTDNTVSCATCHSLEKAGTDNLATSTGVRGQKGGINAPTVFNAAFHTKQFWDGRAANLQEQAGGPPLNPVEMGYEHPDDWNKIAAKLNADTAFAAEFKKVYPQGFTGETITNAIAEYEKTLITPNSPFDRYLKGDENAISENAKKGYRLFLKLGCQTCHTGPAMGGQSFEYADLKGDFFGGRAKTNDDNGLMNFTKKETDKHRFRVPTLRNVELTWPYMHDASAQTLEEAITKMYHYQLGYDKLDKTEVRLLVAFLKTLTGEYQGKPVRGEVCPAP</sequence>
<accession>A0ABM7ZFY2</accession>
<dbReference type="PANTHER" id="PTHR30600:SF7">
    <property type="entry name" value="CYTOCHROME C PEROXIDASE-RELATED"/>
    <property type="match status" value="1"/>
</dbReference>
<keyword evidence="3 6" id="KW-0479">Metal-binding</keyword>
<feature type="domain" description="Cytochrome c" evidence="8">
    <location>
        <begin position="169"/>
        <end position="274"/>
    </location>
</feature>
<evidence type="ECO:0000256" key="5">
    <source>
        <dbReference type="ARBA" id="ARBA00023004"/>
    </source>
</evidence>
<evidence type="ECO:0000313" key="9">
    <source>
        <dbReference type="EMBL" id="BDL43673.1"/>
    </source>
</evidence>
<dbReference type="SMART" id="SM01235">
    <property type="entry name" value="Haem_bd"/>
    <property type="match status" value="1"/>
</dbReference>
<proteinExistence type="predicted"/>
<dbReference type="InterPro" id="IPR036909">
    <property type="entry name" value="Cyt_c-like_dom_sf"/>
</dbReference>
<dbReference type="InterPro" id="IPR004852">
    <property type="entry name" value="Di-haem_cyt_c_peroxidsae"/>
</dbReference>